<evidence type="ECO:0000256" key="7">
    <source>
        <dbReference type="SAM" id="Phobius"/>
    </source>
</evidence>
<dbReference type="PANTHER" id="PTHR48182">
    <property type="entry name" value="PROTEIN SERAC1"/>
    <property type="match status" value="1"/>
</dbReference>
<proteinExistence type="predicted"/>
<dbReference type="InterPro" id="IPR052374">
    <property type="entry name" value="SERAC1"/>
</dbReference>
<feature type="transmembrane region" description="Helical" evidence="7">
    <location>
        <begin position="146"/>
        <end position="167"/>
    </location>
</feature>
<gene>
    <name evidence="8" type="ORF">CSSPJE1EN1_LOCUS743</name>
</gene>
<evidence type="ECO:0000256" key="1">
    <source>
        <dbReference type="ARBA" id="ARBA00004173"/>
    </source>
</evidence>
<dbReference type="EMBL" id="OZ020096">
    <property type="protein sequence ID" value="CAK9255265.1"/>
    <property type="molecule type" value="Genomic_DNA"/>
</dbReference>
<evidence type="ECO:0000256" key="4">
    <source>
        <dbReference type="ARBA" id="ARBA00022824"/>
    </source>
</evidence>
<evidence type="ECO:0000313" key="8">
    <source>
        <dbReference type="EMBL" id="CAK9255265.1"/>
    </source>
</evidence>
<evidence type="ECO:0000256" key="2">
    <source>
        <dbReference type="ARBA" id="ARBA00004240"/>
    </source>
</evidence>
<dbReference type="PANTHER" id="PTHR48182:SF2">
    <property type="entry name" value="PROTEIN SERAC1"/>
    <property type="match status" value="1"/>
</dbReference>
<sequence>MEQESRRWENCDPSPFGEANFIETRVSTPPLGLALLDPIQEIIQVHNVYPNDGILKHPDLVIIFFHGIVPKNKIELAWKETWTSSPTNGEENIFWPERWLPNDIGNNVQILSLSYNTNIFEVHDDVTEIGRNLLQSLVVNPRYATLWIAPIVLVGYSFGGLVLKSLVVDVHKRIYQKVANEYDIRTKTNCKRFLENLKGTIFYGVPHTGGPRELLEYFTRQSRKMNSIDNKLIKAQPSLLNNIESFNRQMEQLTVDFGQAIETYVNIYAFAEGKPLNRNGEVLVPYASAQRLSGNNNYKVEDATHLTICQPCTKDHISYSKMVECLKACLKKSTRLPILPQCQVGLERKASHINNLLQKVPITMSVQQKT</sequence>
<reference evidence="8 9" key="1">
    <citation type="submission" date="2024-02" db="EMBL/GenBank/DDBJ databases">
        <authorList>
            <consortium name="ELIXIR-Norway"/>
            <consortium name="Elixir Norway"/>
        </authorList>
    </citation>
    <scope>NUCLEOTIDE SEQUENCE [LARGE SCALE GENOMIC DNA]</scope>
</reference>
<name>A0ABP0VP66_9BRYO</name>
<keyword evidence="7" id="KW-1133">Transmembrane helix</keyword>
<comment type="subcellular location">
    <subcellularLocation>
        <location evidence="2">Endoplasmic reticulum</location>
    </subcellularLocation>
    <subcellularLocation>
        <location evidence="3">Membrane</location>
    </subcellularLocation>
    <subcellularLocation>
        <location evidence="1">Mitochondrion</location>
    </subcellularLocation>
</comment>
<evidence type="ECO:0000256" key="3">
    <source>
        <dbReference type="ARBA" id="ARBA00004370"/>
    </source>
</evidence>
<protein>
    <recommendedName>
        <fullName evidence="10">DUF676 domain-containing protein</fullName>
    </recommendedName>
</protein>
<evidence type="ECO:0000313" key="9">
    <source>
        <dbReference type="Proteomes" id="UP001497444"/>
    </source>
</evidence>
<dbReference type="InterPro" id="IPR029058">
    <property type="entry name" value="AB_hydrolase_fold"/>
</dbReference>
<organism evidence="8 9">
    <name type="scientific">Sphagnum jensenii</name>
    <dbReference type="NCBI Taxonomy" id="128206"/>
    <lineage>
        <taxon>Eukaryota</taxon>
        <taxon>Viridiplantae</taxon>
        <taxon>Streptophyta</taxon>
        <taxon>Embryophyta</taxon>
        <taxon>Bryophyta</taxon>
        <taxon>Sphagnophytina</taxon>
        <taxon>Sphagnopsida</taxon>
        <taxon>Sphagnales</taxon>
        <taxon>Sphagnaceae</taxon>
        <taxon>Sphagnum</taxon>
    </lineage>
</organism>
<keyword evidence="5" id="KW-0496">Mitochondrion</keyword>
<evidence type="ECO:0000256" key="6">
    <source>
        <dbReference type="ARBA" id="ARBA00023136"/>
    </source>
</evidence>
<dbReference type="SUPFAM" id="SSF53474">
    <property type="entry name" value="alpha/beta-Hydrolases"/>
    <property type="match status" value="1"/>
</dbReference>
<keyword evidence="7" id="KW-0812">Transmembrane</keyword>
<keyword evidence="6 7" id="KW-0472">Membrane</keyword>
<evidence type="ECO:0000256" key="5">
    <source>
        <dbReference type="ARBA" id="ARBA00023128"/>
    </source>
</evidence>
<dbReference type="Proteomes" id="UP001497444">
    <property type="component" value="Chromosome 1"/>
</dbReference>
<keyword evidence="4" id="KW-0256">Endoplasmic reticulum</keyword>
<evidence type="ECO:0008006" key="10">
    <source>
        <dbReference type="Google" id="ProtNLM"/>
    </source>
</evidence>
<accession>A0ABP0VP66</accession>
<keyword evidence="9" id="KW-1185">Reference proteome</keyword>